<comment type="caution">
    <text evidence="1">The sequence shown here is derived from an EMBL/GenBank/DDBJ whole genome shotgun (WGS) entry which is preliminary data.</text>
</comment>
<evidence type="ECO:0000313" key="1">
    <source>
        <dbReference type="EMBL" id="NYH16335.1"/>
    </source>
</evidence>
<name>A0A7Y9W9G4_9BURK</name>
<dbReference type="Proteomes" id="UP000572540">
    <property type="component" value="Unassembled WGS sequence"/>
</dbReference>
<dbReference type="AlphaFoldDB" id="A0A7Y9W9G4"/>
<accession>A0A7Y9W9G4</accession>
<sequence length="58" mass="6276">MAVFLLVMVNEMRWRAVAVVLAASQASRQGGRSGAEPPSYRLALCGLARSKVVKLNFV</sequence>
<reference evidence="1 2" key="1">
    <citation type="submission" date="2020-07" db="EMBL/GenBank/DDBJ databases">
        <title>Exploring microbial biodiversity for novel pathways involved in the catabolism of aromatic compounds derived from lignin.</title>
        <authorList>
            <person name="Elkins J."/>
        </authorList>
    </citation>
    <scope>NUCLEOTIDE SEQUENCE [LARGE SCALE GENOMIC DNA]</scope>
    <source>
        <strain evidence="1 2">H2C3B</strain>
    </source>
</reference>
<evidence type="ECO:0000313" key="2">
    <source>
        <dbReference type="Proteomes" id="UP000572540"/>
    </source>
</evidence>
<dbReference type="RefSeq" id="WP_179712584.1">
    <property type="nucleotide sequence ID" value="NZ_JACCAU010000001.1"/>
</dbReference>
<dbReference type="EMBL" id="JACCAU010000001">
    <property type="protein sequence ID" value="NYH16335.1"/>
    <property type="molecule type" value="Genomic_DNA"/>
</dbReference>
<gene>
    <name evidence="1" type="ORF">GGD41_003563</name>
</gene>
<organism evidence="1 2">
    <name type="scientific">Paraburkholderia bryophila</name>
    <dbReference type="NCBI Taxonomy" id="420952"/>
    <lineage>
        <taxon>Bacteria</taxon>
        <taxon>Pseudomonadati</taxon>
        <taxon>Pseudomonadota</taxon>
        <taxon>Betaproteobacteria</taxon>
        <taxon>Burkholderiales</taxon>
        <taxon>Burkholderiaceae</taxon>
        <taxon>Paraburkholderia</taxon>
    </lineage>
</organism>
<proteinExistence type="predicted"/>
<protein>
    <submittedName>
        <fullName evidence="1">Uncharacterized protein</fullName>
    </submittedName>
</protein>